<evidence type="ECO:0000256" key="1">
    <source>
        <dbReference type="ARBA" id="ARBA00006082"/>
    </source>
</evidence>
<dbReference type="Gene3D" id="3.30.1540.20">
    <property type="entry name" value="MutL, C-terminal domain, dimerisation subdomain"/>
    <property type="match status" value="1"/>
</dbReference>
<dbReference type="PANTHER" id="PTHR10073">
    <property type="entry name" value="DNA MISMATCH REPAIR PROTEIN MLH, PMS, MUTL"/>
    <property type="match status" value="1"/>
</dbReference>
<sequence>MNHRIAVLDEAVYKRIAAGEVVVNPAAVVKELMENSMDAGATAITVEIAQGGKELIRVTDNGVGIIAEDVPLAIQKHATSKISTLDDLDKIGTLGFRGEALSSIAAVSRLTIQTRTADSTEGTVLFISGEQGPEVSSAGLAEGTTVKVENLFYNIPARMKFLKNTARETVNVTSVVSKLIFANPHISIKYISNGKVIYHSPGDGSLQNAIIAVYGKDIAHKLTEADHAFGEIRVHGLLSQPTFLYKSTNYLCFFLNGRYVQSKNLQSAVLRGYGERLLRGHYPFSVLHIDLPLNRADINVHPGKLQVMLYDETDVLDAIEKTVRSALEINSAPPVLSLTEAKTSVGKKAERMESAPPVQFPEKIPDLRSAKKIYAPKPHAAQKPNYVMTPSEPPSVFYGNGTQDFEELIDSVVKYNAPKEEQEMLEDVRRLLDYRIIGQVWNTYVIVECADCLYLIDQHAAHERINFERMKKAAAEGSSASQGLLISYVTTLPAEDFSLLVKNAELLQSLGFEMEEFGPLTLKFNAFPVQVEKSTAEKLVEEILFELRNTRDDILLIRDAVIRASCRYSIKAGYQLSDEQIEELIREITELEAIPNCPHGRPIAVALKKSDLQKGFKRIV</sequence>
<dbReference type="InterPro" id="IPR014762">
    <property type="entry name" value="DNA_mismatch_repair_CS"/>
</dbReference>
<protein>
    <recommendedName>
        <fullName evidence="4">DNA mismatch repair protein MutL</fullName>
    </recommendedName>
</protein>
<comment type="similarity">
    <text evidence="1 4">Belongs to the DNA mismatch repair MutL/HexB family.</text>
</comment>
<keyword evidence="7" id="KW-0255">Endonuclease</keyword>
<dbReference type="HAMAP" id="MF_00149">
    <property type="entry name" value="DNA_mis_repair"/>
    <property type="match status" value="1"/>
</dbReference>
<dbReference type="InterPro" id="IPR036890">
    <property type="entry name" value="HATPase_C_sf"/>
</dbReference>
<dbReference type="InterPro" id="IPR013507">
    <property type="entry name" value="DNA_mismatch_S5_2-like"/>
</dbReference>
<dbReference type="InterPro" id="IPR020568">
    <property type="entry name" value="Ribosomal_Su5_D2-typ_SF"/>
</dbReference>
<dbReference type="SMART" id="SM01340">
    <property type="entry name" value="DNA_mis_repair"/>
    <property type="match status" value="1"/>
</dbReference>
<dbReference type="SUPFAM" id="SSF55874">
    <property type="entry name" value="ATPase domain of HSP90 chaperone/DNA topoisomerase II/histidine kinase"/>
    <property type="match status" value="1"/>
</dbReference>
<dbReference type="Pfam" id="PF01119">
    <property type="entry name" value="DNA_mis_repair"/>
    <property type="match status" value="1"/>
</dbReference>
<accession>A0ABR7EDQ8</accession>
<keyword evidence="3 4" id="KW-0234">DNA repair</keyword>
<evidence type="ECO:0000313" key="7">
    <source>
        <dbReference type="EMBL" id="MBC5647154.1"/>
    </source>
</evidence>
<feature type="domain" description="DNA mismatch repair protein S5" evidence="6">
    <location>
        <begin position="210"/>
        <end position="328"/>
    </location>
</feature>
<dbReference type="Gene3D" id="3.30.565.10">
    <property type="entry name" value="Histidine kinase-like ATPase, C-terminal domain"/>
    <property type="match status" value="1"/>
</dbReference>
<dbReference type="InterPro" id="IPR042121">
    <property type="entry name" value="MutL_C_regsub"/>
</dbReference>
<dbReference type="SMART" id="SM00853">
    <property type="entry name" value="MutL_C"/>
    <property type="match status" value="1"/>
</dbReference>
<evidence type="ECO:0000256" key="3">
    <source>
        <dbReference type="ARBA" id="ARBA00023204"/>
    </source>
</evidence>
<gene>
    <name evidence="4 7" type="primary">mutL</name>
    <name evidence="7" type="ORF">H8S18_02250</name>
</gene>
<comment type="caution">
    <text evidence="7">The sequence shown here is derived from an EMBL/GenBank/DDBJ whole genome shotgun (WGS) entry which is preliminary data.</text>
</comment>
<keyword evidence="7" id="KW-0378">Hydrolase</keyword>
<dbReference type="CDD" id="cd00782">
    <property type="entry name" value="MutL_Trans"/>
    <property type="match status" value="1"/>
</dbReference>
<dbReference type="SUPFAM" id="SSF54211">
    <property type="entry name" value="Ribosomal protein S5 domain 2-like"/>
    <property type="match status" value="1"/>
</dbReference>
<dbReference type="InterPro" id="IPR020667">
    <property type="entry name" value="DNA_mismatch_repair_MutL"/>
</dbReference>
<evidence type="ECO:0000259" key="6">
    <source>
        <dbReference type="SMART" id="SM01340"/>
    </source>
</evidence>
<keyword evidence="2 4" id="KW-0227">DNA damage</keyword>
<organism evidence="7 8">
    <name type="scientific">Christensenella tenuis</name>
    <dbReference type="NCBI Taxonomy" id="2763033"/>
    <lineage>
        <taxon>Bacteria</taxon>
        <taxon>Bacillati</taxon>
        <taxon>Bacillota</taxon>
        <taxon>Clostridia</taxon>
        <taxon>Christensenellales</taxon>
        <taxon>Christensenellaceae</taxon>
        <taxon>Christensenella</taxon>
    </lineage>
</organism>
<dbReference type="InterPro" id="IPR002099">
    <property type="entry name" value="MutL/Mlh/PMS"/>
</dbReference>
<dbReference type="InterPro" id="IPR037198">
    <property type="entry name" value="MutL_C_sf"/>
</dbReference>
<dbReference type="SUPFAM" id="SSF118116">
    <property type="entry name" value="DNA mismatch repair protein MutL"/>
    <property type="match status" value="1"/>
</dbReference>
<feature type="domain" description="MutL C-terminal dimerisation" evidence="5">
    <location>
        <begin position="436"/>
        <end position="576"/>
    </location>
</feature>
<dbReference type="Gene3D" id="3.30.230.10">
    <property type="match status" value="1"/>
</dbReference>
<dbReference type="InterPro" id="IPR014721">
    <property type="entry name" value="Ribsml_uS5_D2-typ_fold_subgr"/>
</dbReference>
<proteinExistence type="inferred from homology"/>
<keyword evidence="7" id="KW-0540">Nuclease</keyword>
<dbReference type="RefSeq" id="WP_186856672.1">
    <property type="nucleotide sequence ID" value="NZ_JACOON010000001.1"/>
</dbReference>
<dbReference type="CDD" id="cd16926">
    <property type="entry name" value="HATPase_MutL-MLH-PMS-like"/>
    <property type="match status" value="1"/>
</dbReference>
<reference evidence="7 8" key="1">
    <citation type="submission" date="2020-08" db="EMBL/GenBank/DDBJ databases">
        <title>Genome public.</title>
        <authorList>
            <person name="Liu C."/>
            <person name="Sun Q."/>
        </authorList>
    </citation>
    <scope>NUCLEOTIDE SEQUENCE [LARGE SCALE GENOMIC DNA]</scope>
    <source>
        <strain evidence="7 8">NSJ-35</strain>
    </source>
</reference>
<dbReference type="Pfam" id="PF13589">
    <property type="entry name" value="HATPase_c_3"/>
    <property type="match status" value="1"/>
</dbReference>
<evidence type="ECO:0000256" key="2">
    <source>
        <dbReference type="ARBA" id="ARBA00022763"/>
    </source>
</evidence>
<dbReference type="GO" id="GO:0004519">
    <property type="term" value="F:endonuclease activity"/>
    <property type="evidence" value="ECO:0007669"/>
    <property type="project" value="UniProtKB-KW"/>
</dbReference>
<dbReference type="Gene3D" id="3.30.1370.100">
    <property type="entry name" value="MutL, C-terminal domain, regulatory subdomain"/>
    <property type="match status" value="1"/>
</dbReference>
<dbReference type="NCBIfam" id="TIGR00585">
    <property type="entry name" value="mutl"/>
    <property type="match status" value="1"/>
</dbReference>
<evidence type="ECO:0000256" key="4">
    <source>
        <dbReference type="HAMAP-Rule" id="MF_00149"/>
    </source>
</evidence>
<dbReference type="InterPro" id="IPR042120">
    <property type="entry name" value="MutL_C_dimsub"/>
</dbReference>
<dbReference type="EMBL" id="JACOON010000001">
    <property type="protein sequence ID" value="MBC5647154.1"/>
    <property type="molecule type" value="Genomic_DNA"/>
</dbReference>
<keyword evidence="8" id="KW-1185">Reference proteome</keyword>
<evidence type="ECO:0000313" key="8">
    <source>
        <dbReference type="Proteomes" id="UP000606889"/>
    </source>
</evidence>
<dbReference type="PROSITE" id="PS00058">
    <property type="entry name" value="DNA_MISMATCH_REPAIR_1"/>
    <property type="match status" value="1"/>
</dbReference>
<dbReference type="PANTHER" id="PTHR10073:SF12">
    <property type="entry name" value="DNA MISMATCH REPAIR PROTEIN MLH1"/>
    <property type="match status" value="1"/>
</dbReference>
<dbReference type="Pfam" id="PF08676">
    <property type="entry name" value="MutL_C"/>
    <property type="match status" value="1"/>
</dbReference>
<dbReference type="InterPro" id="IPR014790">
    <property type="entry name" value="MutL_C"/>
</dbReference>
<dbReference type="InterPro" id="IPR038973">
    <property type="entry name" value="MutL/Mlh/Pms-like"/>
</dbReference>
<evidence type="ECO:0000259" key="5">
    <source>
        <dbReference type="SMART" id="SM00853"/>
    </source>
</evidence>
<comment type="function">
    <text evidence="4">This protein is involved in the repair of mismatches in DNA. It is required for dam-dependent methyl-directed DNA mismatch repair. May act as a 'molecular matchmaker', a protein that promotes the formation of a stable complex between two or more DNA-binding proteins in an ATP-dependent manner without itself being part of a final effector complex.</text>
</comment>
<name>A0ABR7EDQ8_9FIRM</name>
<dbReference type="Proteomes" id="UP000606889">
    <property type="component" value="Unassembled WGS sequence"/>
</dbReference>